<dbReference type="InterPro" id="IPR000515">
    <property type="entry name" value="MetI-like"/>
</dbReference>
<dbReference type="SUPFAM" id="SSF161098">
    <property type="entry name" value="MetI-like"/>
    <property type="match status" value="1"/>
</dbReference>
<organism evidence="9 10">
    <name type="scientific">Paenibacillus mendelii</name>
    <dbReference type="NCBI Taxonomy" id="206163"/>
    <lineage>
        <taxon>Bacteria</taxon>
        <taxon>Bacillati</taxon>
        <taxon>Bacillota</taxon>
        <taxon>Bacilli</taxon>
        <taxon>Bacillales</taxon>
        <taxon>Paenibacillaceae</taxon>
        <taxon>Paenibacillus</taxon>
    </lineage>
</organism>
<proteinExistence type="inferred from homology"/>
<dbReference type="RefSeq" id="WP_204822138.1">
    <property type="nucleotide sequence ID" value="NZ_JANHOF010000005.1"/>
</dbReference>
<keyword evidence="2 7" id="KW-0813">Transport</keyword>
<evidence type="ECO:0000313" key="9">
    <source>
        <dbReference type="EMBL" id="MFC0390016.1"/>
    </source>
</evidence>
<reference evidence="9 10" key="1">
    <citation type="submission" date="2024-09" db="EMBL/GenBank/DDBJ databases">
        <authorList>
            <person name="Sun Q."/>
            <person name="Mori K."/>
        </authorList>
    </citation>
    <scope>NUCLEOTIDE SEQUENCE [LARGE SCALE GENOMIC DNA]</scope>
    <source>
        <strain evidence="9 10">CCM 4839</strain>
    </source>
</reference>
<keyword evidence="6 7" id="KW-0472">Membrane</keyword>
<feature type="transmembrane region" description="Helical" evidence="7">
    <location>
        <begin position="75"/>
        <end position="95"/>
    </location>
</feature>
<dbReference type="Pfam" id="PF00528">
    <property type="entry name" value="BPD_transp_1"/>
    <property type="match status" value="1"/>
</dbReference>
<dbReference type="PROSITE" id="PS50928">
    <property type="entry name" value="ABC_TM1"/>
    <property type="match status" value="1"/>
</dbReference>
<dbReference type="Gene3D" id="1.10.3720.10">
    <property type="entry name" value="MetI-like"/>
    <property type="match status" value="1"/>
</dbReference>
<evidence type="ECO:0000256" key="7">
    <source>
        <dbReference type="RuleBase" id="RU363032"/>
    </source>
</evidence>
<keyword evidence="5 7" id="KW-1133">Transmembrane helix</keyword>
<comment type="caution">
    <text evidence="9">The sequence shown here is derived from an EMBL/GenBank/DDBJ whole genome shotgun (WGS) entry which is preliminary data.</text>
</comment>
<comment type="similarity">
    <text evidence="7">Belongs to the binding-protein-dependent transport system permease family.</text>
</comment>
<feature type="transmembrane region" description="Helical" evidence="7">
    <location>
        <begin position="138"/>
        <end position="158"/>
    </location>
</feature>
<comment type="subcellular location">
    <subcellularLocation>
        <location evidence="1 7">Cell membrane</location>
        <topology evidence="1 7">Multi-pass membrane protein</topology>
    </subcellularLocation>
</comment>
<evidence type="ECO:0000259" key="8">
    <source>
        <dbReference type="PROSITE" id="PS50928"/>
    </source>
</evidence>
<evidence type="ECO:0000256" key="6">
    <source>
        <dbReference type="ARBA" id="ARBA00023136"/>
    </source>
</evidence>
<feature type="transmembrane region" description="Helical" evidence="7">
    <location>
        <begin position="179"/>
        <end position="204"/>
    </location>
</feature>
<dbReference type="CDD" id="cd06261">
    <property type="entry name" value="TM_PBP2"/>
    <property type="match status" value="1"/>
</dbReference>
<evidence type="ECO:0000256" key="3">
    <source>
        <dbReference type="ARBA" id="ARBA00022475"/>
    </source>
</evidence>
<evidence type="ECO:0000313" key="10">
    <source>
        <dbReference type="Proteomes" id="UP001589818"/>
    </source>
</evidence>
<protein>
    <submittedName>
        <fullName evidence="9">Carbohydrate ABC transporter permease</fullName>
    </submittedName>
</protein>
<dbReference type="PANTHER" id="PTHR43744">
    <property type="entry name" value="ABC TRANSPORTER PERMEASE PROTEIN MG189-RELATED-RELATED"/>
    <property type="match status" value="1"/>
</dbReference>
<sequence>MKYRLSWGKLLIVLFLLFVVAVTLYPFIYMISVSLSKDIYVLKGQISLWPKGLNFKVYRLVLEDPRIVKGYLNTAIYVIVGTTVSLIVTAAGAYAVSKKEMLFYRTFTLLIVFTIFFGGGMIPTFLVVKSLGLIDTRWAMILPTAVVSWYLIIMRTFFSAFPKELEESAKIDGLNDFGIFFRLVLPLSKAVLATIGLFYAVSIWNNFYSALLYLRNSDLFPLQVVLRNIVLAGQVNSVKVTSIGQDSLIVEESLKYATIIVSTVPILLIYPFLQKYFSQGAMVGSVKG</sequence>
<evidence type="ECO:0000256" key="2">
    <source>
        <dbReference type="ARBA" id="ARBA00022448"/>
    </source>
</evidence>
<dbReference type="EMBL" id="JBHLVF010000005">
    <property type="protein sequence ID" value="MFC0390016.1"/>
    <property type="molecule type" value="Genomic_DNA"/>
</dbReference>
<dbReference type="Proteomes" id="UP001589818">
    <property type="component" value="Unassembled WGS sequence"/>
</dbReference>
<gene>
    <name evidence="9" type="ORF">ACFFJ8_01370</name>
</gene>
<keyword evidence="4 7" id="KW-0812">Transmembrane</keyword>
<keyword evidence="10" id="KW-1185">Reference proteome</keyword>
<keyword evidence="3" id="KW-1003">Cell membrane</keyword>
<feature type="transmembrane region" description="Helical" evidence="7">
    <location>
        <begin position="107"/>
        <end position="126"/>
    </location>
</feature>
<evidence type="ECO:0000256" key="4">
    <source>
        <dbReference type="ARBA" id="ARBA00022692"/>
    </source>
</evidence>
<feature type="transmembrane region" description="Helical" evidence="7">
    <location>
        <begin position="256"/>
        <end position="273"/>
    </location>
</feature>
<evidence type="ECO:0000256" key="5">
    <source>
        <dbReference type="ARBA" id="ARBA00022989"/>
    </source>
</evidence>
<accession>A0ABV6J2B3</accession>
<feature type="domain" description="ABC transmembrane type-1" evidence="8">
    <location>
        <begin position="71"/>
        <end position="273"/>
    </location>
</feature>
<evidence type="ECO:0000256" key="1">
    <source>
        <dbReference type="ARBA" id="ARBA00004651"/>
    </source>
</evidence>
<name>A0ABV6J2B3_9BACL</name>
<feature type="transmembrane region" description="Helical" evidence="7">
    <location>
        <begin position="12"/>
        <end position="32"/>
    </location>
</feature>
<dbReference type="PANTHER" id="PTHR43744:SF9">
    <property type="entry name" value="POLYGALACTURONAN_RHAMNOGALACTURONAN TRANSPORT SYSTEM PERMEASE PROTEIN YTCP"/>
    <property type="match status" value="1"/>
</dbReference>
<dbReference type="InterPro" id="IPR035906">
    <property type="entry name" value="MetI-like_sf"/>
</dbReference>